<name>A0A098BZZ2_9BACT</name>
<dbReference type="GO" id="GO:0015086">
    <property type="term" value="F:cadmium ion transmembrane transporter activity"/>
    <property type="evidence" value="ECO:0007669"/>
    <property type="project" value="TreeGrafter"/>
</dbReference>
<dbReference type="STRING" id="1562970.ING2E5B_0984"/>
<dbReference type="Pfam" id="PF00702">
    <property type="entry name" value="Hydrolase"/>
    <property type="match status" value="1"/>
</dbReference>
<reference evidence="12 13" key="1">
    <citation type="submission" date="2014-08" db="EMBL/GenBank/DDBJ databases">
        <authorList>
            <person name="Wibberg D."/>
        </authorList>
    </citation>
    <scope>NUCLEOTIDE SEQUENCE [LARGE SCALE GENOMIC DNA]</scope>
    <source>
        <strain evidence="13">ING2-E5B</strain>
    </source>
</reference>
<dbReference type="InterPro" id="IPR051014">
    <property type="entry name" value="Cation_Transport_ATPase_IB"/>
</dbReference>
<dbReference type="InterPro" id="IPR023214">
    <property type="entry name" value="HAD_sf"/>
</dbReference>
<gene>
    <name evidence="12" type="primary">cadA</name>
    <name evidence="12" type="ORF">ING2E5B_0984</name>
</gene>
<dbReference type="EMBL" id="LN515532">
    <property type="protein sequence ID" value="CEA15738.1"/>
    <property type="molecule type" value="Genomic_DNA"/>
</dbReference>
<dbReference type="SUPFAM" id="SSF81665">
    <property type="entry name" value="Calcium ATPase, transmembrane domain M"/>
    <property type="match status" value="1"/>
</dbReference>
<dbReference type="InterPro" id="IPR001757">
    <property type="entry name" value="P_typ_ATPase"/>
</dbReference>
<dbReference type="PATRIC" id="fig|1562970.3.peg.972"/>
<dbReference type="Gene3D" id="2.70.150.10">
    <property type="entry name" value="Calcium-transporting ATPase, cytoplasmic transduction domain A"/>
    <property type="match status" value="1"/>
</dbReference>
<dbReference type="SFLD" id="SFLDF00027">
    <property type="entry name" value="p-type_atpase"/>
    <property type="match status" value="1"/>
</dbReference>
<dbReference type="Pfam" id="PF00122">
    <property type="entry name" value="E1-E2_ATPase"/>
    <property type="match status" value="1"/>
</dbReference>
<dbReference type="Gene3D" id="3.40.1110.10">
    <property type="entry name" value="Calcium-transporting ATPase, cytoplasmic domain N"/>
    <property type="match status" value="1"/>
</dbReference>
<dbReference type="GO" id="GO:0005886">
    <property type="term" value="C:plasma membrane"/>
    <property type="evidence" value="ECO:0007669"/>
    <property type="project" value="UniProtKB-SubCell"/>
</dbReference>
<dbReference type="KEGG" id="pbt:ING2E5B_0984"/>
<dbReference type="GO" id="GO:0005524">
    <property type="term" value="F:ATP binding"/>
    <property type="evidence" value="ECO:0007669"/>
    <property type="project" value="UniProtKB-UniRule"/>
</dbReference>
<feature type="transmembrane region" description="Helical" evidence="10">
    <location>
        <begin position="99"/>
        <end position="125"/>
    </location>
</feature>
<proteinExistence type="inferred from homology"/>
<dbReference type="PRINTS" id="PR00119">
    <property type="entry name" value="CATATPASE"/>
</dbReference>
<dbReference type="SFLD" id="SFLDS00003">
    <property type="entry name" value="Haloacid_Dehalogenase"/>
    <property type="match status" value="1"/>
</dbReference>
<evidence type="ECO:0000256" key="7">
    <source>
        <dbReference type="ARBA" id="ARBA00023136"/>
    </source>
</evidence>
<dbReference type="GO" id="GO:0016887">
    <property type="term" value="F:ATP hydrolysis activity"/>
    <property type="evidence" value="ECO:0007669"/>
    <property type="project" value="InterPro"/>
</dbReference>
<dbReference type="GO" id="GO:0016463">
    <property type="term" value="F:P-type zinc transporter activity"/>
    <property type="evidence" value="ECO:0007669"/>
    <property type="project" value="UniProtKB-EC"/>
</dbReference>
<keyword evidence="6 10" id="KW-1133">Transmembrane helix</keyword>
<evidence type="ECO:0000256" key="5">
    <source>
        <dbReference type="ARBA" id="ARBA00022967"/>
    </source>
</evidence>
<comment type="subcellular location">
    <subcellularLocation>
        <location evidence="10">Cell membrane</location>
    </subcellularLocation>
    <subcellularLocation>
        <location evidence="1">Membrane</location>
    </subcellularLocation>
</comment>
<dbReference type="PANTHER" id="PTHR48085">
    <property type="entry name" value="CADMIUM/ZINC-TRANSPORTING ATPASE HMA2-RELATED"/>
    <property type="match status" value="1"/>
</dbReference>
<keyword evidence="10" id="KW-0547">Nucleotide-binding</keyword>
<dbReference type="SFLD" id="SFLDG00002">
    <property type="entry name" value="C1.7:_P-type_atpase_like"/>
    <property type="match status" value="1"/>
</dbReference>
<dbReference type="NCBIfam" id="TIGR01512">
    <property type="entry name" value="ATPase-IB2_Cd"/>
    <property type="match status" value="1"/>
</dbReference>
<dbReference type="NCBIfam" id="TIGR01494">
    <property type="entry name" value="ATPase_P-type"/>
    <property type="match status" value="1"/>
</dbReference>
<evidence type="ECO:0000256" key="6">
    <source>
        <dbReference type="ARBA" id="ARBA00022989"/>
    </source>
</evidence>
<dbReference type="Proteomes" id="UP000032417">
    <property type="component" value="Chromosome 1"/>
</dbReference>
<keyword evidence="3 10" id="KW-0812">Transmembrane</keyword>
<evidence type="ECO:0000313" key="13">
    <source>
        <dbReference type="Proteomes" id="UP000032417"/>
    </source>
</evidence>
<dbReference type="InterPro" id="IPR044492">
    <property type="entry name" value="P_typ_ATPase_HD_dom"/>
</dbReference>
<feature type="domain" description="P-type ATPase A" evidence="11">
    <location>
        <begin position="150"/>
        <end position="249"/>
    </location>
</feature>
<evidence type="ECO:0000256" key="9">
    <source>
        <dbReference type="ARBA" id="ARBA00047308"/>
    </source>
</evidence>
<keyword evidence="5" id="KW-1278">Translocase</keyword>
<dbReference type="InterPro" id="IPR018303">
    <property type="entry name" value="ATPase_P-typ_P_site"/>
</dbReference>
<keyword evidence="13" id="KW-1185">Reference proteome</keyword>
<dbReference type="OrthoDB" id="1521937at2"/>
<dbReference type="GO" id="GO:0046872">
    <property type="term" value="F:metal ion binding"/>
    <property type="evidence" value="ECO:0007669"/>
    <property type="project" value="UniProtKB-KW"/>
</dbReference>
<feature type="transmembrane region" description="Helical" evidence="10">
    <location>
        <begin position="38"/>
        <end position="57"/>
    </location>
</feature>
<sequence length="652" mass="71492">MALDIAKNIETNCSNDAGCCCGDLNRESLESNSDWKTYIPITITVVIFLCGIVLDYFKTDFFKGNMRLLWYIVAYLPVALPSFKNAGTALAQKDFFNEFTLMIVATLGAFLIGEYPEAVAVMLFYTIGEMFQNSAVQKARKNIKSLLDVRPDSASVIRNGSISVVNPESVAIGEFVQVKAGEKIPLDGKMLTAKGSFNTSALTGESVPRTIREGEPVLAGMVNLNSVIDLRVEKKYEDSSLARVLEMVQEASSRKSKTELFIRRFARIYTPIVFALALAITIIPSFIVSDYLFSDWLYRALVFLVISCPCALVISIPLSYFGGIGAASHNGILFKGANYLDLIAKVNTVVIDKTGTLTEGVFQVQKIESVYPDKEKMIEYAVALESKSNHPIAKAMLEYHPDILPYDFNIENVEEIAGHGMKGLVNGKDVLTGNTKLMKLHKIKYEQKIDDIKETVVIVAINKEYAGFFVISDKVKKDSWNAISRLKKLGIKTTVMLSGDKKSIVDDLADELNIDFSYGDLLPEDKVYHIEKLKKDSDNIVAFVGDGINDAPALAISDVGIAMGGMGSDAAVEISDVVIQTDHPSKIATAKQIARSTRAIVIQNIVFALGVKSLIMILGALGIASMWEAVFADVGVSLIAILNSIRILRKDF</sequence>
<evidence type="ECO:0000256" key="3">
    <source>
        <dbReference type="ARBA" id="ARBA00022692"/>
    </source>
</evidence>
<dbReference type="InterPro" id="IPR008250">
    <property type="entry name" value="ATPase_P-typ_transduc_dom_A_sf"/>
</dbReference>
<dbReference type="PROSITE" id="PS00154">
    <property type="entry name" value="ATPASE_E1_E2"/>
    <property type="match status" value="1"/>
</dbReference>
<evidence type="ECO:0000256" key="2">
    <source>
        <dbReference type="ARBA" id="ARBA00006024"/>
    </source>
</evidence>
<dbReference type="InterPro" id="IPR027256">
    <property type="entry name" value="P-typ_ATPase_IB"/>
</dbReference>
<dbReference type="EC" id="7.2.2.12" evidence="8"/>
<dbReference type="PANTHER" id="PTHR48085:SF5">
    <property type="entry name" value="CADMIUM_ZINC-TRANSPORTING ATPASE HMA4-RELATED"/>
    <property type="match status" value="1"/>
</dbReference>
<dbReference type="InterPro" id="IPR023298">
    <property type="entry name" value="ATPase_P-typ_TM_dom_sf"/>
</dbReference>
<dbReference type="InterPro" id="IPR036412">
    <property type="entry name" value="HAD-like_sf"/>
</dbReference>
<keyword evidence="4 10" id="KW-0479">Metal-binding</keyword>
<protein>
    <recommendedName>
        <fullName evidence="8">P-type Zn(2+) transporter</fullName>
        <ecNumber evidence="8">7.2.2.12</ecNumber>
    </recommendedName>
</protein>
<dbReference type="NCBIfam" id="TIGR01525">
    <property type="entry name" value="ATPase-IB_hvy"/>
    <property type="match status" value="1"/>
</dbReference>
<dbReference type="HOGENOM" id="CLU_001771_6_2_10"/>
<dbReference type="PRINTS" id="PR00941">
    <property type="entry name" value="CDATPASE"/>
</dbReference>
<comment type="catalytic activity">
    <reaction evidence="9">
        <text>Zn(2+)(in) + ATP + H2O = Zn(2+)(out) + ADP + phosphate + H(+)</text>
        <dbReference type="Rhea" id="RHEA:20621"/>
        <dbReference type="ChEBI" id="CHEBI:15377"/>
        <dbReference type="ChEBI" id="CHEBI:15378"/>
        <dbReference type="ChEBI" id="CHEBI:29105"/>
        <dbReference type="ChEBI" id="CHEBI:30616"/>
        <dbReference type="ChEBI" id="CHEBI:43474"/>
        <dbReference type="ChEBI" id="CHEBI:456216"/>
        <dbReference type="EC" id="7.2.2.12"/>
    </reaction>
</comment>
<organism evidence="12 13">
    <name type="scientific">Fermentimonas caenicola</name>
    <dbReference type="NCBI Taxonomy" id="1562970"/>
    <lineage>
        <taxon>Bacteria</taxon>
        <taxon>Pseudomonadati</taxon>
        <taxon>Bacteroidota</taxon>
        <taxon>Bacteroidia</taxon>
        <taxon>Bacteroidales</taxon>
        <taxon>Dysgonomonadaceae</taxon>
        <taxon>Fermentimonas</taxon>
    </lineage>
</organism>
<dbReference type="InterPro" id="IPR023299">
    <property type="entry name" value="ATPase_P-typ_cyto_dom_N"/>
</dbReference>
<feature type="transmembrane region" description="Helical" evidence="10">
    <location>
        <begin position="629"/>
        <end position="648"/>
    </location>
</feature>
<evidence type="ECO:0000256" key="8">
    <source>
        <dbReference type="ARBA" id="ARBA00039097"/>
    </source>
</evidence>
<evidence type="ECO:0000256" key="4">
    <source>
        <dbReference type="ARBA" id="ARBA00022723"/>
    </source>
</evidence>
<dbReference type="SUPFAM" id="SSF56784">
    <property type="entry name" value="HAD-like"/>
    <property type="match status" value="1"/>
</dbReference>
<dbReference type="SUPFAM" id="SSF81653">
    <property type="entry name" value="Calcium ATPase, transduction domain A"/>
    <property type="match status" value="1"/>
</dbReference>
<dbReference type="InterPro" id="IPR059000">
    <property type="entry name" value="ATPase_P-type_domA"/>
</dbReference>
<feature type="transmembrane region" description="Helical" evidence="10">
    <location>
        <begin position="69"/>
        <end position="87"/>
    </location>
</feature>
<feature type="transmembrane region" description="Helical" evidence="10">
    <location>
        <begin position="601"/>
        <end position="623"/>
    </location>
</feature>
<accession>A0A098BZZ2</accession>
<dbReference type="AlphaFoldDB" id="A0A098BZZ2"/>
<keyword evidence="7 10" id="KW-0472">Membrane</keyword>
<comment type="similarity">
    <text evidence="2 10">Belongs to the cation transport ATPase (P-type) (TC 3.A.3) family. Type IB subfamily.</text>
</comment>
<keyword evidence="10" id="KW-1003">Cell membrane</keyword>
<keyword evidence="10" id="KW-0067">ATP-binding</keyword>
<evidence type="ECO:0000256" key="1">
    <source>
        <dbReference type="ARBA" id="ARBA00004370"/>
    </source>
</evidence>
<feature type="transmembrane region" description="Helical" evidence="10">
    <location>
        <begin position="300"/>
        <end position="321"/>
    </location>
</feature>
<dbReference type="Gene3D" id="3.40.50.1000">
    <property type="entry name" value="HAD superfamily/HAD-like"/>
    <property type="match status" value="1"/>
</dbReference>
<evidence type="ECO:0000259" key="11">
    <source>
        <dbReference type="Pfam" id="PF00122"/>
    </source>
</evidence>
<keyword evidence="12" id="KW-0378">Hydrolase</keyword>
<evidence type="ECO:0000313" key="12">
    <source>
        <dbReference type="EMBL" id="CEA15738.1"/>
    </source>
</evidence>
<evidence type="ECO:0000256" key="10">
    <source>
        <dbReference type="RuleBase" id="RU362081"/>
    </source>
</evidence>
<feature type="transmembrane region" description="Helical" evidence="10">
    <location>
        <begin position="268"/>
        <end position="288"/>
    </location>
</feature>